<sequence>MNDESNTSDRPREDEDRHAFAAEAHSLWRITFAPTVWALHFVLCYGLVSLSCAKELIPIATVQAVLTALSLLALAIIAWLGFRSLRQWRVLVTGQLEHPEGTPESRHRFLGHAAFLLSVISAIGVIFVSMPLILIGGCQ</sequence>
<evidence type="ECO:0000313" key="3">
    <source>
        <dbReference type="Proteomes" id="UP000244940"/>
    </source>
</evidence>
<feature type="transmembrane region" description="Helical" evidence="1">
    <location>
        <begin position="27"/>
        <end position="48"/>
    </location>
</feature>
<gene>
    <name evidence="2" type="ORF">C4N9_17835</name>
</gene>
<dbReference type="Proteomes" id="UP000244940">
    <property type="component" value="Unassembled WGS sequence"/>
</dbReference>
<dbReference type="GeneID" id="94366757"/>
<keyword evidence="1" id="KW-1133">Transmembrane helix</keyword>
<dbReference type="OrthoDB" id="7264282at2"/>
<evidence type="ECO:0000256" key="1">
    <source>
        <dbReference type="SAM" id="Phobius"/>
    </source>
</evidence>
<dbReference type="RefSeq" id="WP_109534711.1">
    <property type="nucleotide sequence ID" value="NZ_QEYD01000012.1"/>
</dbReference>
<feature type="transmembrane region" description="Helical" evidence="1">
    <location>
        <begin position="60"/>
        <end position="82"/>
    </location>
</feature>
<keyword evidence="1" id="KW-0472">Membrane</keyword>
<organism evidence="2 3">
    <name type="scientific">Pararhodobacter marinus</name>
    <dbReference type="NCBI Taxonomy" id="2184063"/>
    <lineage>
        <taxon>Bacteria</taxon>
        <taxon>Pseudomonadati</taxon>
        <taxon>Pseudomonadota</taxon>
        <taxon>Alphaproteobacteria</taxon>
        <taxon>Rhodobacterales</taxon>
        <taxon>Paracoccaceae</taxon>
        <taxon>Pararhodobacter</taxon>
    </lineage>
</organism>
<reference evidence="2 3" key="1">
    <citation type="submission" date="2018-05" db="EMBL/GenBank/DDBJ databases">
        <title>Pararhodobacter marina sp. nov., isolated from deep-sea water of the Indian Ocean.</title>
        <authorList>
            <person name="Lai Q.Sr."/>
            <person name="Liu X."/>
            <person name="Shao Z."/>
        </authorList>
    </citation>
    <scope>NUCLEOTIDE SEQUENCE [LARGE SCALE GENOMIC DNA]</scope>
    <source>
        <strain evidence="2 3">CIC4N-9</strain>
    </source>
</reference>
<proteinExistence type="predicted"/>
<keyword evidence="3" id="KW-1185">Reference proteome</keyword>
<dbReference type="AlphaFoldDB" id="A0A2U2C5M7"/>
<evidence type="ECO:0000313" key="2">
    <source>
        <dbReference type="EMBL" id="PWE27167.1"/>
    </source>
</evidence>
<comment type="caution">
    <text evidence="2">The sequence shown here is derived from an EMBL/GenBank/DDBJ whole genome shotgun (WGS) entry which is preliminary data.</text>
</comment>
<accession>A0A2U2C5M7</accession>
<feature type="transmembrane region" description="Helical" evidence="1">
    <location>
        <begin position="109"/>
        <end position="135"/>
    </location>
</feature>
<dbReference type="EMBL" id="QEYD01000012">
    <property type="protein sequence ID" value="PWE27167.1"/>
    <property type="molecule type" value="Genomic_DNA"/>
</dbReference>
<protein>
    <submittedName>
        <fullName evidence="2">Uncharacterized protein</fullName>
    </submittedName>
</protein>
<name>A0A2U2C5M7_9RHOB</name>
<keyword evidence="1" id="KW-0812">Transmembrane</keyword>